<evidence type="ECO:0000256" key="2">
    <source>
        <dbReference type="ARBA" id="ARBA00022517"/>
    </source>
</evidence>
<dbReference type="CDD" id="cd17949">
    <property type="entry name" value="DEADc_DDX31"/>
    <property type="match status" value="1"/>
</dbReference>
<evidence type="ECO:0000259" key="13">
    <source>
        <dbReference type="PROSITE" id="PS51194"/>
    </source>
</evidence>
<dbReference type="SMART" id="SM01178">
    <property type="entry name" value="DUF4217"/>
    <property type="match status" value="1"/>
</dbReference>
<evidence type="ECO:0000256" key="4">
    <source>
        <dbReference type="ARBA" id="ARBA00022741"/>
    </source>
</evidence>
<dbReference type="SMART" id="SM00490">
    <property type="entry name" value="HELICc"/>
    <property type="match status" value="1"/>
</dbReference>
<comment type="domain">
    <text evidence="10">The Q motif is unique to and characteristic of the DEAD box family of RNA helicases and controls ATP binding and hydrolysis.</text>
</comment>
<keyword evidence="9" id="KW-0539">Nucleus</keyword>
<dbReference type="InterPro" id="IPR001650">
    <property type="entry name" value="Helicase_C-like"/>
</dbReference>
<dbReference type="GO" id="GO:0005524">
    <property type="term" value="F:ATP binding"/>
    <property type="evidence" value="ECO:0007669"/>
    <property type="project" value="UniProtKB-UniRule"/>
</dbReference>
<dbReference type="EMBL" id="ML119655">
    <property type="protein sequence ID" value="RPA85071.1"/>
    <property type="molecule type" value="Genomic_DNA"/>
</dbReference>
<dbReference type="Pfam" id="PF13959">
    <property type="entry name" value="CTE_SPB4"/>
    <property type="match status" value="1"/>
</dbReference>
<protein>
    <recommendedName>
        <fullName evidence="10">ATP-dependent RNA helicase</fullName>
        <ecNumber evidence="10">3.6.4.13</ecNumber>
    </recommendedName>
</protein>
<keyword evidence="8 10" id="KW-0694">RNA-binding</keyword>
<dbReference type="InterPro" id="IPR014001">
    <property type="entry name" value="Helicase_ATP-bd"/>
</dbReference>
<feature type="compositionally biased region" description="Basic and acidic residues" evidence="11">
    <location>
        <begin position="168"/>
        <end position="184"/>
    </location>
</feature>
<dbReference type="PROSITE" id="PS51194">
    <property type="entry name" value="HELICASE_CTER"/>
    <property type="match status" value="1"/>
</dbReference>
<evidence type="ECO:0000313" key="15">
    <source>
        <dbReference type="Proteomes" id="UP000275078"/>
    </source>
</evidence>
<evidence type="ECO:0000256" key="8">
    <source>
        <dbReference type="ARBA" id="ARBA00022884"/>
    </source>
</evidence>
<feature type="compositionally biased region" description="Basic and acidic residues" evidence="11">
    <location>
        <begin position="37"/>
        <end position="48"/>
    </location>
</feature>
<feature type="region of interest" description="Disordered" evidence="11">
    <location>
        <begin position="37"/>
        <end position="192"/>
    </location>
</feature>
<evidence type="ECO:0000313" key="14">
    <source>
        <dbReference type="EMBL" id="RPA85071.1"/>
    </source>
</evidence>
<dbReference type="SUPFAM" id="SSF52540">
    <property type="entry name" value="P-loop containing nucleoside triphosphate hydrolases"/>
    <property type="match status" value="1"/>
</dbReference>
<evidence type="ECO:0000256" key="6">
    <source>
        <dbReference type="ARBA" id="ARBA00022806"/>
    </source>
</evidence>
<keyword evidence="5 10" id="KW-0378">Hydrolase</keyword>
<dbReference type="InterPro" id="IPR025313">
    <property type="entry name" value="SPB4-like_CTE"/>
</dbReference>
<dbReference type="InterPro" id="IPR027417">
    <property type="entry name" value="P-loop_NTPase"/>
</dbReference>
<dbReference type="EC" id="3.6.4.13" evidence="10"/>
<organism evidence="14 15">
    <name type="scientific">Ascobolus immersus RN42</name>
    <dbReference type="NCBI Taxonomy" id="1160509"/>
    <lineage>
        <taxon>Eukaryota</taxon>
        <taxon>Fungi</taxon>
        <taxon>Dikarya</taxon>
        <taxon>Ascomycota</taxon>
        <taxon>Pezizomycotina</taxon>
        <taxon>Pezizomycetes</taxon>
        <taxon>Pezizales</taxon>
        <taxon>Ascobolaceae</taxon>
        <taxon>Ascobolus</taxon>
    </lineage>
</organism>
<comment type="similarity">
    <text evidence="10">Belongs to the DEAD box helicase family.</text>
</comment>
<reference evidence="14 15" key="1">
    <citation type="journal article" date="2018" name="Nat. Ecol. Evol.">
        <title>Pezizomycetes genomes reveal the molecular basis of ectomycorrhizal truffle lifestyle.</title>
        <authorList>
            <person name="Murat C."/>
            <person name="Payen T."/>
            <person name="Noel B."/>
            <person name="Kuo A."/>
            <person name="Morin E."/>
            <person name="Chen J."/>
            <person name="Kohler A."/>
            <person name="Krizsan K."/>
            <person name="Balestrini R."/>
            <person name="Da Silva C."/>
            <person name="Montanini B."/>
            <person name="Hainaut M."/>
            <person name="Levati E."/>
            <person name="Barry K.W."/>
            <person name="Belfiori B."/>
            <person name="Cichocki N."/>
            <person name="Clum A."/>
            <person name="Dockter R.B."/>
            <person name="Fauchery L."/>
            <person name="Guy J."/>
            <person name="Iotti M."/>
            <person name="Le Tacon F."/>
            <person name="Lindquist E.A."/>
            <person name="Lipzen A."/>
            <person name="Malagnac F."/>
            <person name="Mello A."/>
            <person name="Molinier V."/>
            <person name="Miyauchi S."/>
            <person name="Poulain J."/>
            <person name="Riccioni C."/>
            <person name="Rubini A."/>
            <person name="Sitrit Y."/>
            <person name="Splivallo R."/>
            <person name="Traeger S."/>
            <person name="Wang M."/>
            <person name="Zifcakova L."/>
            <person name="Wipf D."/>
            <person name="Zambonelli A."/>
            <person name="Paolocci F."/>
            <person name="Nowrousian M."/>
            <person name="Ottonello S."/>
            <person name="Baldrian P."/>
            <person name="Spatafora J.W."/>
            <person name="Henrissat B."/>
            <person name="Nagy L.G."/>
            <person name="Aury J.M."/>
            <person name="Wincker P."/>
            <person name="Grigoriev I.V."/>
            <person name="Bonfante P."/>
            <person name="Martin F.M."/>
        </authorList>
    </citation>
    <scope>NUCLEOTIDE SEQUENCE [LARGE SCALE GENOMIC DNA]</scope>
    <source>
        <strain evidence="14 15">RN42</strain>
    </source>
</reference>
<name>A0A3N4ILK6_ASCIM</name>
<dbReference type="InterPro" id="IPR011545">
    <property type="entry name" value="DEAD/DEAH_box_helicase_dom"/>
</dbReference>
<dbReference type="PANTHER" id="PTHR24031">
    <property type="entry name" value="RNA HELICASE"/>
    <property type="match status" value="1"/>
</dbReference>
<dbReference type="GO" id="GO:0006364">
    <property type="term" value="P:rRNA processing"/>
    <property type="evidence" value="ECO:0007669"/>
    <property type="project" value="UniProtKB-KW"/>
</dbReference>
<dbReference type="GO" id="GO:0003724">
    <property type="term" value="F:RNA helicase activity"/>
    <property type="evidence" value="ECO:0007669"/>
    <property type="project" value="UniProtKB-EC"/>
</dbReference>
<feature type="region of interest" description="Disordered" evidence="11">
    <location>
        <begin position="768"/>
        <end position="828"/>
    </location>
</feature>
<proteinExistence type="inferred from homology"/>
<feature type="region of interest" description="Disordered" evidence="11">
    <location>
        <begin position="513"/>
        <end position="553"/>
    </location>
</feature>
<comment type="subcellular location">
    <subcellularLocation>
        <location evidence="1">Nucleus</location>
        <location evidence="1">Nucleolus</location>
    </subcellularLocation>
</comment>
<evidence type="ECO:0000259" key="12">
    <source>
        <dbReference type="PROSITE" id="PS51192"/>
    </source>
</evidence>
<keyword evidence="4 10" id="KW-0547">Nucleotide-binding</keyword>
<feature type="domain" description="Helicase ATP-binding" evidence="12">
    <location>
        <begin position="231"/>
        <end position="432"/>
    </location>
</feature>
<keyword evidence="15" id="KW-1185">Reference proteome</keyword>
<evidence type="ECO:0000256" key="3">
    <source>
        <dbReference type="ARBA" id="ARBA00022552"/>
    </source>
</evidence>
<evidence type="ECO:0000256" key="9">
    <source>
        <dbReference type="ARBA" id="ARBA00023242"/>
    </source>
</evidence>
<dbReference type="Gene3D" id="3.40.50.300">
    <property type="entry name" value="P-loop containing nucleotide triphosphate hydrolases"/>
    <property type="match status" value="2"/>
</dbReference>
<dbReference type="Pfam" id="PF00270">
    <property type="entry name" value="DEAD"/>
    <property type="match status" value="1"/>
</dbReference>
<accession>A0A3N4ILK6</accession>
<feature type="domain" description="Helicase C-terminal" evidence="13">
    <location>
        <begin position="456"/>
        <end position="685"/>
    </location>
</feature>
<evidence type="ECO:0000256" key="7">
    <source>
        <dbReference type="ARBA" id="ARBA00022840"/>
    </source>
</evidence>
<comment type="catalytic activity">
    <reaction evidence="10">
        <text>ATP + H2O = ADP + phosphate + H(+)</text>
        <dbReference type="Rhea" id="RHEA:13065"/>
        <dbReference type="ChEBI" id="CHEBI:15377"/>
        <dbReference type="ChEBI" id="CHEBI:15378"/>
        <dbReference type="ChEBI" id="CHEBI:30616"/>
        <dbReference type="ChEBI" id="CHEBI:43474"/>
        <dbReference type="ChEBI" id="CHEBI:456216"/>
        <dbReference type="EC" id="3.6.4.13"/>
    </reaction>
</comment>
<feature type="compositionally biased region" description="Gly residues" evidence="11">
    <location>
        <begin position="772"/>
        <end position="784"/>
    </location>
</feature>
<keyword evidence="6 10" id="KW-0347">Helicase</keyword>
<keyword evidence="2" id="KW-0690">Ribosome biogenesis</keyword>
<dbReference type="STRING" id="1160509.A0A3N4ILK6"/>
<feature type="compositionally biased region" description="Basic and acidic residues" evidence="11">
    <location>
        <begin position="68"/>
        <end position="80"/>
    </location>
</feature>
<dbReference type="PROSITE" id="PS51192">
    <property type="entry name" value="HELICASE_ATP_BIND_1"/>
    <property type="match status" value="1"/>
</dbReference>
<keyword evidence="7 10" id="KW-0067">ATP-binding</keyword>
<dbReference type="GO" id="GO:0016787">
    <property type="term" value="F:hydrolase activity"/>
    <property type="evidence" value="ECO:0007669"/>
    <property type="project" value="UniProtKB-KW"/>
</dbReference>
<evidence type="ECO:0000256" key="5">
    <source>
        <dbReference type="ARBA" id="ARBA00022801"/>
    </source>
</evidence>
<dbReference type="OrthoDB" id="422663at2759"/>
<evidence type="ECO:0000256" key="11">
    <source>
        <dbReference type="SAM" id="MobiDB-lite"/>
    </source>
</evidence>
<dbReference type="AlphaFoldDB" id="A0A3N4ILK6"/>
<dbReference type="GO" id="GO:0005730">
    <property type="term" value="C:nucleolus"/>
    <property type="evidence" value="ECO:0007669"/>
    <property type="project" value="UniProtKB-SubCell"/>
</dbReference>
<dbReference type="Pfam" id="PF00271">
    <property type="entry name" value="Helicase_C"/>
    <property type="match status" value="1"/>
</dbReference>
<dbReference type="GO" id="GO:0003723">
    <property type="term" value="F:RNA binding"/>
    <property type="evidence" value="ECO:0007669"/>
    <property type="project" value="UniProtKB-UniRule"/>
</dbReference>
<evidence type="ECO:0000256" key="10">
    <source>
        <dbReference type="RuleBase" id="RU365068"/>
    </source>
</evidence>
<comment type="function">
    <text evidence="10">RNA helicase.</text>
</comment>
<dbReference type="SMART" id="SM00487">
    <property type="entry name" value="DEXDc"/>
    <property type="match status" value="1"/>
</dbReference>
<evidence type="ECO:0000256" key="1">
    <source>
        <dbReference type="ARBA" id="ARBA00004604"/>
    </source>
</evidence>
<feature type="compositionally biased region" description="Basic and acidic residues" evidence="11">
    <location>
        <begin position="785"/>
        <end position="815"/>
    </location>
</feature>
<dbReference type="CDD" id="cd18787">
    <property type="entry name" value="SF2_C_DEAD"/>
    <property type="match status" value="1"/>
</dbReference>
<gene>
    <name evidence="14" type="ORF">BJ508DRAFT_412214</name>
</gene>
<dbReference type="Proteomes" id="UP000275078">
    <property type="component" value="Unassembled WGS sequence"/>
</dbReference>
<sequence length="850" mass="93832">MADDGLLLNFDISEDTIIKPRKVVKGGRWKERRLLTQREKGRPEKTAARDSNATPVTLRKFGAGGSEKQWDTRKAGDDKNGYQSRNNTGGNNGYNGRKRKMDDREFVPASSATGKGTWVTAPVKPVETPATGANAPKGQKGHGKKGGAPAQDPNKKEVISSLFTFNPESKHTKLDDTEKEEDKVSAAPTNAPLSDESATFVSLGLSPILATHLTSKLELKAPTAIQKMAIPQLVTEDSDAFIQAETGSGKTLTYLLPIMNRIMEIARMTEEKQIHLKRNAGLFAIIIAPTRELARQIMNVLSTLIHCKNGPHWIVPTSITGGEKRKSEKARLRKGINILVATPGRLLDHLENTESLDVSKVRWLVMDEGDRLMELGFEENIQKILTILNNKSKIVHDMDVLPKRRITILCSATMKTNVQKLGDLSLKDALYLKAEKNEEPVEGEETKTHEFSAPAQLKQSYIVVPQKLRLVTLYAMLKRAYIRPSINIKVIVFFSCSDSVDFHYEAFARKIDGAEENEDSDAEEKTKPKPEEDEEPEDPKAFKGTGANTSLPRKRTLVNPAVSAAPLLSPAVTIHKLHGSLPQQIRTATLTAFTRCKTSSLLFCTDVAARGLDLPNVDLIIQYDPPFDPADYLHRIGRTARAGREGRAAIFLLPGKEEAYVERVVKKSSEHVIRSDVNDVLKKGFTPTTGAKKGEPGWEEAATNWQLDVERWILGSAEKMALAKRAWGSHIRAYTTHKSEEKDIFSHRDLHYGHLAKSFGLRDKPGDIKVPGNGGDGVASTGGQGKKDGKPKGKRDVLQKVLDRAESGGRKRALEDVDMGGGGDNAAKERMRKMARMMERSGMKSEFNVA</sequence>
<keyword evidence="3" id="KW-0698">rRNA processing</keyword>